<dbReference type="Gene3D" id="3.30.70.80">
    <property type="entry name" value="Peptidase S8 propeptide/proteinase inhibitor I9"/>
    <property type="match status" value="1"/>
</dbReference>
<name>A0AA89BFC7_9ASTE</name>
<keyword evidence="2 3" id="KW-0732">Signal</keyword>
<evidence type="ECO:0000313" key="6">
    <source>
        <dbReference type="EMBL" id="KAK3034502.1"/>
    </source>
</evidence>
<dbReference type="FunFam" id="3.30.70.80:FF:000003">
    <property type="entry name" value="Subtilisin-like protease SBT1.9"/>
    <property type="match status" value="1"/>
</dbReference>
<comment type="caution">
    <text evidence="6">The sequence shown here is derived from an EMBL/GenBank/DDBJ whole genome shotgun (WGS) entry which is preliminary data.</text>
</comment>
<dbReference type="Pfam" id="PF17766">
    <property type="entry name" value="fn3_6"/>
    <property type="match status" value="1"/>
</dbReference>
<dbReference type="EMBL" id="JAVXUP010000198">
    <property type="protein sequence ID" value="KAK3034502.1"/>
    <property type="molecule type" value="Genomic_DNA"/>
</dbReference>
<evidence type="ECO:0000313" key="7">
    <source>
        <dbReference type="Proteomes" id="UP001188597"/>
    </source>
</evidence>
<dbReference type="SUPFAM" id="SSF54897">
    <property type="entry name" value="Protease propeptides/inhibitors"/>
    <property type="match status" value="1"/>
</dbReference>
<evidence type="ECO:0000256" key="3">
    <source>
        <dbReference type="SAM" id="SignalP"/>
    </source>
</evidence>
<dbReference type="InterPro" id="IPR041469">
    <property type="entry name" value="Subtilisin-like_FN3"/>
</dbReference>
<reference evidence="6" key="1">
    <citation type="submission" date="2022-12" db="EMBL/GenBank/DDBJ databases">
        <title>Draft genome assemblies for two species of Escallonia (Escalloniales).</title>
        <authorList>
            <person name="Chanderbali A."/>
            <person name="Dervinis C."/>
            <person name="Anghel I."/>
            <person name="Soltis D."/>
            <person name="Soltis P."/>
            <person name="Zapata F."/>
        </authorList>
    </citation>
    <scope>NUCLEOTIDE SEQUENCE</scope>
    <source>
        <strain evidence="6">UCBG64.0493</strain>
        <tissue evidence="6">Leaf</tissue>
    </source>
</reference>
<dbReference type="Gene3D" id="2.60.40.2310">
    <property type="match status" value="1"/>
</dbReference>
<dbReference type="AlphaFoldDB" id="A0AA89BFC7"/>
<comment type="similarity">
    <text evidence="1">Belongs to the peptidase S8 family.</text>
</comment>
<dbReference type="Pfam" id="PF05922">
    <property type="entry name" value="Inhibitor_I9"/>
    <property type="match status" value="1"/>
</dbReference>
<evidence type="ECO:0000256" key="2">
    <source>
        <dbReference type="ARBA" id="ARBA00022729"/>
    </source>
</evidence>
<sequence length="256" mass="28746">MGSSLVWLCLATLLLPWFAASAAQRTYIVHMNHHEKPASYPTHHDWYTAHLQSLPSATTQDSLLYTYTTAFHGFAASLDDAQAESLLRSDSVLALYEERVYTLHTTRTPEFLGIGAELGLWAVLNVKMRTWYQLQLVVDLQLLSPMIWVGKEINAEPYGPIFCLKSRVVRYTRELTNVGAAGSVYQVSVDAPPAVRVTVKPARIVFRNVGDKLRYTVTFVSNNGANQMTRSAFGSILWNNAEHQVRSPVAFAWTRL</sequence>
<feature type="chain" id="PRO_5041654021" evidence="3">
    <location>
        <begin position="24"/>
        <end position="256"/>
    </location>
</feature>
<dbReference type="Proteomes" id="UP001188597">
    <property type="component" value="Unassembled WGS sequence"/>
</dbReference>
<proteinExistence type="inferred from homology"/>
<dbReference type="InterPro" id="IPR010259">
    <property type="entry name" value="S8pro/Inhibitor_I9"/>
</dbReference>
<accession>A0AA89BFC7</accession>
<feature type="signal peptide" evidence="3">
    <location>
        <begin position="1"/>
        <end position="23"/>
    </location>
</feature>
<protein>
    <submittedName>
        <fullName evidence="6">Uncharacterized protein</fullName>
    </submittedName>
</protein>
<feature type="domain" description="Subtilisin-like protease fibronectin type-III" evidence="5">
    <location>
        <begin position="166"/>
        <end position="250"/>
    </location>
</feature>
<organism evidence="6 7">
    <name type="scientific">Escallonia herrerae</name>
    <dbReference type="NCBI Taxonomy" id="1293975"/>
    <lineage>
        <taxon>Eukaryota</taxon>
        <taxon>Viridiplantae</taxon>
        <taxon>Streptophyta</taxon>
        <taxon>Embryophyta</taxon>
        <taxon>Tracheophyta</taxon>
        <taxon>Spermatophyta</taxon>
        <taxon>Magnoliopsida</taxon>
        <taxon>eudicotyledons</taxon>
        <taxon>Gunneridae</taxon>
        <taxon>Pentapetalae</taxon>
        <taxon>asterids</taxon>
        <taxon>campanulids</taxon>
        <taxon>Escalloniales</taxon>
        <taxon>Escalloniaceae</taxon>
        <taxon>Escallonia</taxon>
    </lineage>
</organism>
<gene>
    <name evidence="6" type="ORF">RJ639_032491</name>
</gene>
<dbReference type="PANTHER" id="PTHR10795">
    <property type="entry name" value="PROPROTEIN CONVERTASE SUBTILISIN/KEXIN"/>
    <property type="match status" value="1"/>
</dbReference>
<feature type="domain" description="Inhibitor I9" evidence="4">
    <location>
        <begin position="26"/>
        <end position="104"/>
    </location>
</feature>
<dbReference type="InterPro" id="IPR037045">
    <property type="entry name" value="S8pro/Inhibitor_I9_sf"/>
</dbReference>
<evidence type="ECO:0000259" key="5">
    <source>
        <dbReference type="Pfam" id="PF17766"/>
    </source>
</evidence>
<evidence type="ECO:0000256" key="1">
    <source>
        <dbReference type="ARBA" id="ARBA00011073"/>
    </source>
</evidence>
<evidence type="ECO:0000259" key="4">
    <source>
        <dbReference type="Pfam" id="PF05922"/>
    </source>
</evidence>
<dbReference type="InterPro" id="IPR045051">
    <property type="entry name" value="SBT"/>
</dbReference>
<keyword evidence="7" id="KW-1185">Reference proteome</keyword>